<proteinExistence type="predicted"/>
<evidence type="ECO:0000259" key="1">
    <source>
        <dbReference type="PROSITE" id="PS50995"/>
    </source>
</evidence>
<dbReference type="InterPro" id="IPR036390">
    <property type="entry name" value="WH_DNA-bd_sf"/>
</dbReference>
<sequence length="152" mass="15801">MPPRTPAPTPDLPMLLLAAAADVTDALRAGVAAAGFADVRPTHGLAFARMASAGATVGEIAAHLGVTKQAASQLVDDLVNRGYAQRNPHPHDARARLITLTDRGRAATRATEAAAAEFTARWVADLGERQAGDLRDALAGMVTHGRVRPAAR</sequence>
<dbReference type="GO" id="GO:0003700">
    <property type="term" value="F:DNA-binding transcription factor activity"/>
    <property type="evidence" value="ECO:0007669"/>
    <property type="project" value="InterPro"/>
</dbReference>
<comment type="caution">
    <text evidence="2">The sequence shown here is derived from an EMBL/GenBank/DDBJ whole genome shotgun (WGS) entry which is preliminary data.</text>
</comment>
<dbReference type="PROSITE" id="PS50995">
    <property type="entry name" value="HTH_MARR_2"/>
    <property type="match status" value="1"/>
</dbReference>
<dbReference type="STRING" id="1210089.GCA_001613165_03078"/>
<dbReference type="InterPro" id="IPR036388">
    <property type="entry name" value="WH-like_DNA-bd_sf"/>
</dbReference>
<dbReference type="Pfam" id="PF12802">
    <property type="entry name" value="MarR_2"/>
    <property type="match status" value="1"/>
</dbReference>
<organism evidence="2 3">
    <name type="scientific">Nocardia mexicana</name>
    <dbReference type="NCBI Taxonomy" id="279262"/>
    <lineage>
        <taxon>Bacteria</taxon>
        <taxon>Bacillati</taxon>
        <taxon>Actinomycetota</taxon>
        <taxon>Actinomycetes</taxon>
        <taxon>Mycobacteriales</taxon>
        <taxon>Nocardiaceae</taxon>
        <taxon>Nocardia</taxon>
    </lineage>
</organism>
<dbReference type="SMART" id="SM00347">
    <property type="entry name" value="HTH_MARR"/>
    <property type="match status" value="1"/>
</dbReference>
<dbReference type="EMBL" id="QQAZ01000013">
    <property type="protein sequence ID" value="RDI45285.1"/>
    <property type="molecule type" value="Genomic_DNA"/>
</dbReference>
<dbReference type="PANTHER" id="PTHR33164">
    <property type="entry name" value="TRANSCRIPTIONAL REGULATOR, MARR FAMILY"/>
    <property type="match status" value="1"/>
</dbReference>
<evidence type="ECO:0000313" key="2">
    <source>
        <dbReference type="EMBL" id="RDI45285.1"/>
    </source>
</evidence>
<dbReference type="InterPro" id="IPR039422">
    <property type="entry name" value="MarR/SlyA-like"/>
</dbReference>
<reference evidence="2 3" key="1">
    <citation type="submission" date="2018-07" db="EMBL/GenBank/DDBJ databases">
        <title>Genomic Encyclopedia of Type Strains, Phase IV (KMG-IV): sequencing the most valuable type-strain genomes for metagenomic binning, comparative biology and taxonomic classification.</title>
        <authorList>
            <person name="Goeker M."/>
        </authorList>
    </citation>
    <scope>NUCLEOTIDE SEQUENCE [LARGE SCALE GENOMIC DNA]</scope>
    <source>
        <strain evidence="2 3">DSM 44952</strain>
    </source>
</reference>
<accession>A0A370GNH8</accession>
<keyword evidence="3" id="KW-1185">Reference proteome</keyword>
<protein>
    <submittedName>
        <fullName evidence="2">MarR family protein</fullName>
    </submittedName>
</protein>
<dbReference type="Proteomes" id="UP000255355">
    <property type="component" value="Unassembled WGS sequence"/>
</dbReference>
<dbReference type="PANTHER" id="PTHR33164:SF99">
    <property type="entry name" value="MARR FAMILY REGULATORY PROTEIN"/>
    <property type="match status" value="1"/>
</dbReference>
<name>A0A370GNH8_9NOCA</name>
<dbReference type="Gene3D" id="1.10.10.10">
    <property type="entry name" value="Winged helix-like DNA-binding domain superfamily/Winged helix DNA-binding domain"/>
    <property type="match status" value="1"/>
</dbReference>
<feature type="domain" description="HTH marR-type" evidence="1">
    <location>
        <begin position="9"/>
        <end position="143"/>
    </location>
</feature>
<gene>
    <name evidence="2" type="ORF">DFR68_11354</name>
</gene>
<dbReference type="InterPro" id="IPR000835">
    <property type="entry name" value="HTH_MarR-typ"/>
</dbReference>
<dbReference type="GO" id="GO:0006950">
    <property type="term" value="P:response to stress"/>
    <property type="evidence" value="ECO:0007669"/>
    <property type="project" value="TreeGrafter"/>
</dbReference>
<dbReference type="AlphaFoldDB" id="A0A370GNH8"/>
<evidence type="ECO:0000313" key="3">
    <source>
        <dbReference type="Proteomes" id="UP000255355"/>
    </source>
</evidence>
<dbReference type="SUPFAM" id="SSF46785">
    <property type="entry name" value="Winged helix' DNA-binding domain"/>
    <property type="match status" value="1"/>
</dbReference>
<dbReference type="RefSeq" id="WP_246011577.1">
    <property type="nucleotide sequence ID" value="NZ_QQAZ01000013.1"/>
</dbReference>